<dbReference type="Pfam" id="PF25199">
    <property type="entry name" value="nSTAND_NTPase5"/>
    <property type="match status" value="1"/>
</dbReference>
<sequence>MAMQIENESSFRATLGRGFNLFLGSAFSILARDNNKEQLPTGLALTKELCIKFSRPDLQEHDLPLVSQIIKSKNRTEFNEYLLNRFKIGEYDPRYESITTLEVKRIFTTNIDDLMPKIFSKSKERYLNDLLLQGATFGDRDAVEYLPLHGNVLYPEPDFSFTPIETASAFANNPTQFQYLVSCLLKDPTIFLGYSFKDAGTLQALSHHFTTPAQPKSKWIQLRTDEKAYVDYFKSLGFEIIIGDTESIIDYFNIRASEITRPASSELNAASFSTGRIPSLNEAPVRPITDYFRGHAPVWHDILSQRIPTTKKYNRIINHIDSGRNVLLSGIPVCGKSTILMQAAAYYDTNQIKIFEENLTPEKATQIVSKIEGKGKLLLFIDNAGDSVDALDILSNCKDIQIVAADRSINIGFGSHRFKSDRFTNLDCSDLNEDDYQNIYDSIPPVIRENRMTVPEVELQIWPSTFEFIEKNVVGPSISDRFKDVLIKLRSTQIELHDLFVMICYVYSCHSPVSFDVVSRFIGAGGDYVKVYGVLERLGKLLSEVDTNNAQFVDLDDTQDHFTPRSQLIAETVVDRCRNMDFGRVYLDFHTKVPRLFIPRYSNFKRFGYRNGYAERVFQDWKEGEKFYLRVYKEDKNYFLKQQLAIFLGAKKQYGLAFKYIDEALTESKNKNPNIRHTHARLLFDANIDKAASDRSLKHNLVRSMEILEACHEYDKRQTNHALRFSEQAIKFNSVFPGAESLAYTTKAKTWLKEEIHKTPSLRYARRLLKDIERLN</sequence>
<feature type="domain" description="Novel STAND NTPase 5" evidence="1">
    <location>
        <begin position="290"/>
        <end position="408"/>
    </location>
</feature>
<evidence type="ECO:0000313" key="3">
    <source>
        <dbReference type="Proteomes" id="UP001229244"/>
    </source>
</evidence>
<accession>A0AAE3VS34</accession>
<evidence type="ECO:0000259" key="1">
    <source>
        <dbReference type="Pfam" id="PF25199"/>
    </source>
</evidence>
<dbReference type="InterPro" id="IPR027417">
    <property type="entry name" value="P-loop_NTPase"/>
</dbReference>
<name>A0AAE3VS34_9HYPH</name>
<reference evidence="2" key="1">
    <citation type="submission" date="2023-07" db="EMBL/GenBank/DDBJ databases">
        <title>Genomic Encyclopedia of Type Strains, Phase IV (KMG-IV): sequencing the most valuable type-strain genomes for metagenomic binning, comparative biology and taxonomic classification.</title>
        <authorList>
            <person name="Goeker M."/>
        </authorList>
    </citation>
    <scope>NUCLEOTIDE SEQUENCE</scope>
    <source>
        <strain evidence="2">DSM 21202</strain>
    </source>
</reference>
<protein>
    <recommendedName>
        <fullName evidence="1">Novel STAND NTPase 5 domain-containing protein</fullName>
    </recommendedName>
</protein>
<organism evidence="2 3">
    <name type="scientific">Amorphus orientalis</name>
    <dbReference type="NCBI Taxonomy" id="649198"/>
    <lineage>
        <taxon>Bacteria</taxon>
        <taxon>Pseudomonadati</taxon>
        <taxon>Pseudomonadota</taxon>
        <taxon>Alphaproteobacteria</taxon>
        <taxon>Hyphomicrobiales</taxon>
        <taxon>Amorphaceae</taxon>
        <taxon>Amorphus</taxon>
    </lineage>
</organism>
<comment type="caution">
    <text evidence="2">The sequence shown here is derived from an EMBL/GenBank/DDBJ whole genome shotgun (WGS) entry which is preliminary data.</text>
</comment>
<gene>
    <name evidence="2" type="ORF">J2S73_003826</name>
</gene>
<dbReference type="Proteomes" id="UP001229244">
    <property type="component" value="Unassembled WGS sequence"/>
</dbReference>
<dbReference type="AlphaFoldDB" id="A0AAE3VS34"/>
<proteinExistence type="predicted"/>
<dbReference type="EMBL" id="JAUSUL010000005">
    <property type="protein sequence ID" value="MDQ0317342.1"/>
    <property type="molecule type" value="Genomic_DNA"/>
</dbReference>
<dbReference type="SUPFAM" id="SSF52540">
    <property type="entry name" value="P-loop containing nucleoside triphosphate hydrolases"/>
    <property type="match status" value="1"/>
</dbReference>
<evidence type="ECO:0000313" key="2">
    <source>
        <dbReference type="EMBL" id="MDQ0317342.1"/>
    </source>
</evidence>
<dbReference type="Pfam" id="PF13289">
    <property type="entry name" value="SIR2_2"/>
    <property type="match status" value="1"/>
</dbReference>
<dbReference type="RefSeq" id="WP_306887259.1">
    <property type="nucleotide sequence ID" value="NZ_JAUSUL010000005.1"/>
</dbReference>
<keyword evidence="3" id="KW-1185">Reference proteome</keyword>
<dbReference type="InterPro" id="IPR057574">
    <property type="entry name" value="nSTAND_NTPase5_dom"/>
</dbReference>